<sequence length="389" mass="43668">MPLDILATPKADFLTFSVIMTITYGVANYTIPGLTHLESECGGGGVKYYANEPRMLGKTFLRLERDFDKHVAYCRDEPAAQELLQENELVRDYFEPHVVACDEVLLFLLFRGDAARSDRLEIVPAAFSHGEAGSRPAPHRRHRTKLSPRPAFARNTTTAPQLRSAPTPATEQQVGRGRGHDDIIHPQAHKRAGWGGGGHSVLTYSFTPAPYPRFVLRGCDAILTLRNDRFIWKLEGDQERSQQLGDDKSLSEHLKLPIQRINDYQLLLKVILHTCVTVSLQYNLHRYRSTPAKIPQPLCHPVFLRSGISCLSSSSTVLTEKQQQTKTLVSSSPHLDWAVAYFPWRLLQASWRGLVQLICNGGHLDKVVSPICSIQPVTEVGVRIFVKVY</sequence>
<evidence type="ECO:0000313" key="2">
    <source>
        <dbReference type="EMBL" id="CAD7431078.1"/>
    </source>
</evidence>
<reference evidence="2" key="1">
    <citation type="submission" date="2020-11" db="EMBL/GenBank/DDBJ databases">
        <authorList>
            <person name="Tran Van P."/>
        </authorList>
    </citation>
    <scope>NUCLEOTIDE SEQUENCE</scope>
</reference>
<dbReference type="InterPro" id="IPR035899">
    <property type="entry name" value="DBL_dom_sf"/>
</dbReference>
<dbReference type="Gene3D" id="1.20.900.10">
    <property type="entry name" value="Dbl homology (DH) domain"/>
    <property type="match status" value="1"/>
</dbReference>
<dbReference type="EMBL" id="OB794782">
    <property type="protein sequence ID" value="CAD7431078.1"/>
    <property type="molecule type" value="Genomic_DNA"/>
</dbReference>
<proteinExistence type="predicted"/>
<evidence type="ECO:0008006" key="3">
    <source>
        <dbReference type="Google" id="ProtNLM"/>
    </source>
</evidence>
<name>A0A7R9HQQ1_9NEOP</name>
<gene>
    <name evidence="2" type="ORF">TMSB3V08_LOCUS7822</name>
</gene>
<feature type="region of interest" description="Disordered" evidence="1">
    <location>
        <begin position="151"/>
        <end position="179"/>
    </location>
</feature>
<dbReference type="SUPFAM" id="SSF48065">
    <property type="entry name" value="DBL homology domain (DH-domain)"/>
    <property type="match status" value="1"/>
</dbReference>
<protein>
    <recommendedName>
        <fullName evidence="3">DH domain-containing protein</fullName>
    </recommendedName>
</protein>
<organism evidence="2">
    <name type="scientific">Timema monikensis</name>
    <dbReference type="NCBI Taxonomy" id="170555"/>
    <lineage>
        <taxon>Eukaryota</taxon>
        <taxon>Metazoa</taxon>
        <taxon>Ecdysozoa</taxon>
        <taxon>Arthropoda</taxon>
        <taxon>Hexapoda</taxon>
        <taxon>Insecta</taxon>
        <taxon>Pterygota</taxon>
        <taxon>Neoptera</taxon>
        <taxon>Polyneoptera</taxon>
        <taxon>Phasmatodea</taxon>
        <taxon>Timematodea</taxon>
        <taxon>Timematoidea</taxon>
        <taxon>Timematidae</taxon>
        <taxon>Timema</taxon>
    </lineage>
</organism>
<accession>A0A7R9HQQ1</accession>
<dbReference type="AlphaFoldDB" id="A0A7R9HQQ1"/>
<evidence type="ECO:0000256" key="1">
    <source>
        <dbReference type="SAM" id="MobiDB-lite"/>
    </source>
</evidence>